<dbReference type="PROSITE" id="PS50885">
    <property type="entry name" value="HAMP"/>
    <property type="match status" value="1"/>
</dbReference>
<dbReference type="InterPro" id="IPR003660">
    <property type="entry name" value="HAMP_dom"/>
</dbReference>
<dbReference type="SMART" id="SM00091">
    <property type="entry name" value="PAS"/>
    <property type="match status" value="1"/>
</dbReference>
<dbReference type="EC" id="2.7.13.3" evidence="3"/>
<accession>A0A3B1B0G2</accession>
<feature type="domain" description="PAC" evidence="14">
    <location>
        <begin position="383"/>
        <end position="435"/>
    </location>
</feature>
<keyword evidence="10" id="KW-0902">Two-component regulatory system</keyword>
<evidence type="ECO:0000256" key="3">
    <source>
        <dbReference type="ARBA" id="ARBA00012438"/>
    </source>
</evidence>
<dbReference type="InterPro" id="IPR000014">
    <property type="entry name" value="PAS"/>
</dbReference>
<feature type="domain" description="HAMP" evidence="15">
    <location>
        <begin position="248"/>
        <end position="300"/>
    </location>
</feature>
<feature type="transmembrane region" description="Helical" evidence="12">
    <location>
        <begin position="223"/>
        <end position="246"/>
    </location>
</feature>
<dbReference type="GO" id="GO:0005886">
    <property type="term" value="C:plasma membrane"/>
    <property type="evidence" value="ECO:0007669"/>
    <property type="project" value="UniProtKB-SubCell"/>
</dbReference>
<keyword evidence="11 12" id="KW-0472">Membrane</keyword>
<dbReference type="GO" id="GO:0000160">
    <property type="term" value="P:phosphorelay signal transduction system"/>
    <property type="evidence" value="ECO:0007669"/>
    <property type="project" value="UniProtKB-KW"/>
</dbReference>
<dbReference type="CDD" id="cd06225">
    <property type="entry name" value="HAMP"/>
    <property type="match status" value="1"/>
</dbReference>
<evidence type="ECO:0000256" key="9">
    <source>
        <dbReference type="ARBA" id="ARBA00022840"/>
    </source>
</evidence>
<dbReference type="PANTHER" id="PTHR45528">
    <property type="entry name" value="SENSOR HISTIDINE KINASE CPXA"/>
    <property type="match status" value="1"/>
</dbReference>
<dbReference type="InterPro" id="IPR050398">
    <property type="entry name" value="HssS/ArlS-like"/>
</dbReference>
<keyword evidence="6" id="KW-0808">Transferase</keyword>
<feature type="transmembrane region" description="Helical" evidence="12">
    <location>
        <begin position="6"/>
        <end position="29"/>
    </location>
</feature>
<evidence type="ECO:0000256" key="2">
    <source>
        <dbReference type="ARBA" id="ARBA00004651"/>
    </source>
</evidence>
<dbReference type="SUPFAM" id="SSF55785">
    <property type="entry name" value="PYP-like sensor domain (PAS domain)"/>
    <property type="match status" value="2"/>
</dbReference>
<evidence type="ECO:0000256" key="11">
    <source>
        <dbReference type="ARBA" id="ARBA00023136"/>
    </source>
</evidence>
<dbReference type="InterPro" id="IPR000700">
    <property type="entry name" value="PAS-assoc_C"/>
</dbReference>
<dbReference type="InterPro" id="IPR035965">
    <property type="entry name" value="PAS-like_dom_sf"/>
</dbReference>
<evidence type="ECO:0000256" key="8">
    <source>
        <dbReference type="ARBA" id="ARBA00022777"/>
    </source>
</evidence>
<keyword evidence="5" id="KW-0597">Phosphoprotein</keyword>
<evidence type="ECO:0000256" key="1">
    <source>
        <dbReference type="ARBA" id="ARBA00000085"/>
    </source>
</evidence>
<dbReference type="Gene3D" id="6.10.340.10">
    <property type="match status" value="1"/>
</dbReference>
<dbReference type="PROSITE" id="PS50113">
    <property type="entry name" value="PAC"/>
    <property type="match status" value="1"/>
</dbReference>
<feature type="non-terminal residue" evidence="16">
    <location>
        <position position="693"/>
    </location>
</feature>
<dbReference type="SMART" id="SM00304">
    <property type="entry name" value="HAMP"/>
    <property type="match status" value="1"/>
</dbReference>
<feature type="domain" description="PAS" evidence="13">
    <location>
        <begin position="305"/>
        <end position="378"/>
    </location>
</feature>
<evidence type="ECO:0000256" key="5">
    <source>
        <dbReference type="ARBA" id="ARBA00022553"/>
    </source>
</evidence>
<name>A0A3B1B0G2_9ZZZZ</name>
<dbReference type="InterPro" id="IPR013767">
    <property type="entry name" value="PAS_fold"/>
</dbReference>
<dbReference type="Pfam" id="PF00989">
    <property type="entry name" value="PAS"/>
    <property type="match status" value="1"/>
</dbReference>
<organism evidence="16">
    <name type="scientific">hydrothermal vent metagenome</name>
    <dbReference type="NCBI Taxonomy" id="652676"/>
    <lineage>
        <taxon>unclassified sequences</taxon>
        <taxon>metagenomes</taxon>
        <taxon>ecological metagenomes</taxon>
    </lineage>
</organism>
<evidence type="ECO:0000256" key="10">
    <source>
        <dbReference type="ARBA" id="ARBA00023012"/>
    </source>
</evidence>
<evidence type="ECO:0000259" key="15">
    <source>
        <dbReference type="PROSITE" id="PS50885"/>
    </source>
</evidence>
<dbReference type="Gene3D" id="3.30.450.20">
    <property type="entry name" value="PAS domain"/>
    <property type="match status" value="1"/>
</dbReference>
<dbReference type="PANTHER" id="PTHR45528:SF1">
    <property type="entry name" value="SENSOR HISTIDINE KINASE CPXA"/>
    <property type="match status" value="1"/>
</dbReference>
<evidence type="ECO:0000256" key="4">
    <source>
        <dbReference type="ARBA" id="ARBA00022475"/>
    </source>
</evidence>
<gene>
    <name evidence="16" type="ORF">MNBD_ALPHA03-1119</name>
</gene>
<dbReference type="CDD" id="cd00130">
    <property type="entry name" value="PAS"/>
    <property type="match status" value="1"/>
</dbReference>
<dbReference type="EMBL" id="UOFW01000060">
    <property type="protein sequence ID" value="VAX03780.1"/>
    <property type="molecule type" value="Genomic_DNA"/>
</dbReference>
<dbReference type="GO" id="GO:0006355">
    <property type="term" value="P:regulation of DNA-templated transcription"/>
    <property type="evidence" value="ECO:0007669"/>
    <property type="project" value="InterPro"/>
</dbReference>
<evidence type="ECO:0000256" key="6">
    <source>
        <dbReference type="ARBA" id="ARBA00022679"/>
    </source>
</evidence>
<dbReference type="GO" id="GO:0004673">
    <property type="term" value="F:protein histidine kinase activity"/>
    <property type="evidence" value="ECO:0007669"/>
    <property type="project" value="UniProtKB-EC"/>
</dbReference>
<dbReference type="AlphaFoldDB" id="A0A3B1B0G2"/>
<dbReference type="GO" id="GO:0005524">
    <property type="term" value="F:ATP binding"/>
    <property type="evidence" value="ECO:0007669"/>
    <property type="project" value="UniProtKB-KW"/>
</dbReference>
<sequence>MNIAARILLIFSIVLGLLVAIVISMSFLADSRQKTADAERQLYNFYKLANQLRQSSDDFTRMARTYVMTGDKAYQEYYFQILGIRDGVLPRPRHYEGSYWDYITTKEKNEEAYDPPMSLFDQMRQAGVTEQELAILMQSKEQSDALSKMEQRAFGAMAGFFPDDDGKLTVQKAPDPDYARKLLHSDPYHRYKAGVMHPITSFNNLIQERVLNEVEENKKTEKLLWKLTAILTVVSIIFAVITFLFFKYRVLKPIVSLSNTAHKILSGDLDSRAMTKYQDEIGELYNAFNTMIDARLKTELELEISEKSLRTTLNAIGDAMISTDIYGHITRMNPVAEKMTGWKLIDALGKPLSEVCNIINTKTGKPAVNPVQKVIDTGQICALAKDTTLISKEGTEYQIADSAAPIWNETGDITGVVLVFQDVTNEYAVLERLHKSEEKFKRLFENSEVSICNEDLSEIKIELERLRDEGVTDIRQYLKENSQLLWELVNKVKVIQVNEATLKLFGATSDSSFIRQFDRTFGPNAIDVFTDGLCAIWDKKTMYRAISEFRTLDGTLIKAIISYPIPDNLEAFKSIPLSIIDITELIKSEERFRSLFENAVVSIWNEDLSEIYQTMQNLRQDGIHDLRQYLYDNEQAPWDMAAMVKVRQVNNATLKLFNAKSSEEFIPQIDKTFGPSAIHVFIDELCAIWDKKK</sequence>
<dbReference type="SUPFAM" id="SSF158472">
    <property type="entry name" value="HAMP domain-like"/>
    <property type="match status" value="1"/>
</dbReference>
<comment type="catalytic activity">
    <reaction evidence="1">
        <text>ATP + protein L-histidine = ADP + protein N-phospho-L-histidine.</text>
        <dbReference type="EC" id="2.7.13.3"/>
    </reaction>
</comment>
<dbReference type="NCBIfam" id="TIGR00229">
    <property type="entry name" value="sensory_box"/>
    <property type="match status" value="1"/>
</dbReference>
<evidence type="ECO:0000313" key="16">
    <source>
        <dbReference type="EMBL" id="VAX03780.1"/>
    </source>
</evidence>
<protein>
    <recommendedName>
        <fullName evidence="3">histidine kinase</fullName>
        <ecNumber evidence="3">2.7.13.3</ecNumber>
    </recommendedName>
</protein>
<reference evidence="16" key="1">
    <citation type="submission" date="2018-06" db="EMBL/GenBank/DDBJ databases">
        <authorList>
            <person name="Zhirakovskaya E."/>
        </authorList>
    </citation>
    <scope>NUCLEOTIDE SEQUENCE</scope>
</reference>
<keyword evidence="12" id="KW-1133">Transmembrane helix</keyword>
<evidence type="ECO:0000256" key="7">
    <source>
        <dbReference type="ARBA" id="ARBA00022741"/>
    </source>
</evidence>
<evidence type="ECO:0000259" key="14">
    <source>
        <dbReference type="PROSITE" id="PS50113"/>
    </source>
</evidence>
<keyword evidence="12" id="KW-0812">Transmembrane</keyword>
<keyword evidence="7" id="KW-0547">Nucleotide-binding</keyword>
<comment type="subcellular location">
    <subcellularLocation>
        <location evidence="2">Cell membrane</location>
        <topology evidence="2">Multi-pass membrane protein</topology>
    </subcellularLocation>
</comment>
<proteinExistence type="predicted"/>
<dbReference type="PROSITE" id="PS50112">
    <property type="entry name" value="PAS"/>
    <property type="match status" value="1"/>
</dbReference>
<keyword evidence="8" id="KW-0418">Kinase</keyword>
<evidence type="ECO:0000259" key="13">
    <source>
        <dbReference type="PROSITE" id="PS50112"/>
    </source>
</evidence>
<keyword evidence="4" id="KW-1003">Cell membrane</keyword>
<dbReference type="Pfam" id="PF00672">
    <property type="entry name" value="HAMP"/>
    <property type="match status" value="1"/>
</dbReference>
<evidence type="ECO:0000256" key="12">
    <source>
        <dbReference type="SAM" id="Phobius"/>
    </source>
</evidence>
<keyword evidence="9" id="KW-0067">ATP-binding</keyword>